<dbReference type="EMBL" id="BX294139">
    <property type="protein sequence ID" value="CAD73319.1"/>
    <property type="molecule type" value="Genomic_DNA"/>
</dbReference>
<dbReference type="HOGENOM" id="CLU_2603647_0_0_0"/>
<accession>Q7UTW5</accession>
<name>Q7UTW5_RHOBA</name>
<keyword evidence="2" id="KW-1185">Reference proteome</keyword>
<reference evidence="1 2" key="1">
    <citation type="journal article" date="2003" name="Proc. Natl. Acad. Sci. U.S.A.">
        <title>Complete genome sequence of the marine planctomycete Pirellula sp. strain 1.</title>
        <authorList>
            <person name="Gloeckner F.O."/>
            <person name="Kube M."/>
            <person name="Bauer M."/>
            <person name="Teeling H."/>
            <person name="Lombardot T."/>
            <person name="Ludwig W."/>
            <person name="Gade D."/>
            <person name="Beck A."/>
            <person name="Borzym K."/>
            <person name="Heitmann K."/>
            <person name="Rabus R."/>
            <person name="Schlesner H."/>
            <person name="Amann R."/>
            <person name="Reinhardt R."/>
        </authorList>
    </citation>
    <scope>NUCLEOTIDE SEQUENCE [LARGE SCALE GENOMIC DNA]</scope>
    <source>
        <strain evidence="2">DSM 10527 / NCIMB 13988 / SH1</strain>
    </source>
</reference>
<dbReference type="EnsemblBacteria" id="CAD73319">
    <property type="protein sequence ID" value="CAD73319"/>
    <property type="gene ID" value="RB3650"/>
</dbReference>
<dbReference type="AlphaFoldDB" id="Q7UTW5"/>
<sequence length="79" mass="9056">MACSRTVLPDLGYGDGGRLPPRIKVRRRRFNHSRTRQSSCFCVGRQTRLRYVRNTHASLKLCLTAVDRPNSVSEPAEKR</sequence>
<dbReference type="Proteomes" id="UP000001025">
    <property type="component" value="Chromosome"/>
</dbReference>
<dbReference type="KEGG" id="rba:RB3650"/>
<proteinExistence type="predicted"/>
<dbReference type="InParanoid" id="Q7UTW5"/>
<dbReference type="STRING" id="243090.RB3650"/>
<evidence type="ECO:0000313" key="1">
    <source>
        <dbReference type="EMBL" id="CAD73319.1"/>
    </source>
</evidence>
<organism evidence="1 2">
    <name type="scientific">Rhodopirellula baltica (strain DSM 10527 / NCIMB 13988 / SH1)</name>
    <dbReference type="NCBI Taxonomy" id="243090"/>
    <lineage>
        <taxon>Bacteria</taxon>
        <taxon>Pseudomonadati</taxon>
        <taxon>Planctomycetota</taxon>
        <taxon>Planctomycetia</taxon>
        <taxon>Pirellulales</taxon>
        <taxon>Pirellulaceae</taxon>
        <taxon>Rhodopirellula</taxon>
    </lineage>
</organism>
<gene>
    <name evidence="1" type="ordered locus">RB3650</name>
</gene>
<evidence type="ECO:0000313" key="2">
    <source>
        <dbReference type="Proteomes" id="UP000001025"/>
    </source>
</evidence>
<protein>
    <submittedName>
        <fullName evidence="1">Uncharacterized protein</fullName>
    </submittedName>
</protein>